<proteinExistence type="predicted"/>
<name>A0A645EXE4_9ZZZZ</name>
<sequence>MALTTNAFCKRLCYGFHFLIALGLRCIEDTNFHANSLETATDRTAAAGSQ</sequence>
<organism evidence="1">
    <name type="scientific">bioreactor metagenome</name>
    <dbReference type="NCBI Taxonomy" id="1076179"/>
    <lineage>
        <taxon>unclassified sequences</taxon>
        <taxon>metagenomes</taxon>
        <taxon>ecological metagenomes</taxon>
    </lineage>
</organism>
<gene>
    <name evidence="1" type="ORF">SDC9_153974</name>
</gene>
<evidence type="ECO:0000313" key="1">
    <source>
        <dbReference type="EMBL" id="MPN06718.1"/>
    </source>
</evidence>
<comment type="caution">
    <text evidence="1">The sequence shown here is derived from an EMBL/GenBank/DDBJ whole genome shotgun (WGS) entry which is preliminary data.</text>
</comment>
<dbReference type="EMBL" id="VSSQ01052650">
    <property type="protein sequence ID" value="MPN06718.1"/>
    <property type="molecule type" value="Genomic_DNA"/>
</dbReference>
<accession>A0A645EXE4</accession>
<dbReference type="AlphaFoldDB" id="A0A645EXE4"/>
<reference evidence="1" key="1">
    <citation type="submission" date="2019-08" db="EMBL/GenBank/DDBJ databases">
        <authorList>
            <person name="Kucharzyk K."/>
            <person name="Murdoch R.W."/>
            <person name="Higgins S."/>
            <person name="Loffler F."/>
        </authorList>
    </citation>
    <scope>NUCLEOTIDE SEQUENCE</scope>
</reference>
<protein>
    <submittedName>
        <fullName evidence="1">Uncharacterized protein</fullName>
    </submittedName>
</protein>